<gene>
    <name evidence="3" type="ORF">EJK17_06850</name>
</gene>
<protein>
    <submittedName>
        <fullName evidence="3">Uncharacterized protein</fullName>
    </submittedName>
</protein>
<evidence type="ECO:0000256" key="2">
    <source>
        <dbReference type="SAM" id="SignalP"/>
    </source>
</evidence>
<keyword evidence="2" id="KW-0732">Signal</keyword>
<sequence>MKKNKLFTALLAVSLLGGTGAALVNANNQPVQAATKKAKKTYKYGRAVVRANAPAYTAKFDKNVTKVTKVVRYKTNGKKAYMRAKTFSIAFYFNYKGTKYYCLKGSALTVKAKDAKLTRKAPSFKKSVVYKNARKIEAENAAKKAKANEWQSKLDAITDQMKSYSAKTNDGASYVEVNSDGKTSQDIQKMPIGTELTVIYKIPGIFSNGGNKADGYFAITKDDKRVVVAASQVSLDDSNAKVLTQDEYSNLSKQLESTKKEAYKDLGIKDNN</sequence>
<evidence type="ECO:0000313" key="4">
    <source>
        <dbReference type="Proteomes" id="UP000288291"/>
    </source>
</evidence>
<proteinExistence type="predicted"/>
<evidence type="ECO:0000256" key="1">
    <source>
        <dbReference type="SAM" id="Coils"/>
    </source>
</evidence>
<accession>A0A437SUT8</accession>
<dbReference type="EMBL" id="RXIA01000016">
    <property type="protein sequence ID" value="RVU70600.1"/>
    <property type="molecule type" value="Genomic_DNA"/>
</dbReference>
<dbReference type="RefSeq" id="WP_127796295.1">
    <property type="nucleotide sequence ID" value="NZ_ML136884.1"/>
</dbReference>
<dbReference type="AlphaFoldDB" id="A0A437SUT8"/>
<feature type="coiled-coil region" evidence="1">
    <location>
        <begin position="133"/>
        <end position="167"/>
    </location>
</feature>
<comment type="caution">
    <text evidence="3">The sequence shown here is derived from an EMBL/GenBank/DDBJ whole genome shotgun (WGS) entry which is preliminary data.</text>
</comment>
<feature type="signal peptide" evidence="2">
    <location>
        <begin position="1"/>
        <end position="26"/>
    </location>
</feature>
<keyword evidence="4" id="KW-1185">Reference proteome</keyword>
<name>A0A437SUT8_9LACO</name>
<keyword evidence="1" id="KW-0175">Coiled coil</keyword>
<evidence type="ECO:0000313" key="3">
    <source>
        <dbReference type="EMBL" id="RVU70600.1"/>
    </source>
</evidence>
<reference evidence="3 4" key="1">
    <citation type="submission" date="2018-12" db="EMBL/GenBank/DDBJ databases">
        <authorList>
            <person name="Meng J."/>
        </authorList>
    </citation>
    <scope>NUCLEOTIDE SEQUENCE [LARGE SCALE GENOMIC DNA]</scope>
    <source>
        <strain evidence="3 4">HT111-2</strain>
    </source>
</reference>
<dbReference type="Proteomes" id="UP000288291">
    <property type="component" value="Unassembled WGS sequence"/>
</dbReference>
<organism evidence="3 4">
    <name type="scientific">Lactobacillus xujianguonis</name>
    <dbReference type="NCBI Taxonomy" id="2495899"/>
    <lineage>
        <taxon>Bacteria</taxon>
        <taxon>Bacillati</taxon>
        <taxon>Bacillota</taxon>
        <taxon>Bacilli</taxon>
        <taxon>Lactobacillales</taxon>
        <taxon>Lactobacillaceae</taxon>
        <taxon>Lactobacillus</taxon>
    </lineage>
</organism>
<feature type="chain" id="PRO_5039356825" evidence="2">
    <location>
        <begin position="27"/>
        <end position="272"/>
    </location>
</feature>